<dbReference type="Proteomes" id="UP001557485">
    <property type="component" value="Unassembled WGS sequence"/>
</dbReference>
<dbReference type="InterPro" id="IPR045748">
    <property type="entry name" value="DcaP"/>
</dbReference>
<evidence type="ECO:0000313" key="3">
    <source>
        <dbReference type="Proteomes" id="UP001557485"/>
    </source>
</evidence>
<comment type="caution">
    <text evidence="2">The sequence shown here is derived from an EMBL/GenBank/DDBJ whole genome shotgun (WGS) entry which is preliminary data.</text>
</comment>
<accession>A0ABV3UAP2</accession>
<dbReference type="RefSeq" id="WP_368383194.1">
    <property type="nucleotide sequence ID" value="NZ_JBFRYA010000025.1"/>
</dbReference>
<keyword evidence="1" id="KW-0175">Coiled coil</keyword>
<organism evidence="2 3">
    <name type="scientific">Zhongshania guokunii</name>
    <dbReference type="NCBI Taxonomy" id="641783"/>
    <lineage>
        <taxon>Bacteria</taxon>
        <taxon>Pseudomonadati</taxon>
        <taxon>Pseudomonadota</taxon>
        <taxon>Gammaproteobacteria</taxon>
        <taxon>Cellvibrionales</taxon>
        <taxon>Spongiibacteraceae</taxon>
        <taxon>Zhongshania</taxon>
    </lineage>
</organism>
<feature type="coiled-coil region" evidence="1">
    <location>
        <begin position="34"/>
        <end position="61"/>
    </location>
</feature>
<dbReference type="Pfam" id="PF19577">
    <property type="entry name" value="DcaP"/>
    <property type="match status" value="1"/>
</dbReference>
<evidence type="ECO:0000313" key="2">
    <source>
        <dbReference type="EMBL" id="MEX1670923.1"/>
    </source>
</evidence>
<evidence type="ECO:0000256" key="1">
    <source>
        <dbReference type="SAM" id="Coils"/>
    </source>
</evidence>
<gene>
    <name evidence="2" type="ORF">AB4876_18590</name>
</gene>
<dbReference type="SUPFAM" id="SSF56935">
    <property type="entry name" value="Porins"/>
    <property type="match status" value="1"/>
</dbReference>
<proteinExistence type="predicted"/>
<name>A0ABV3UAP2_9GAMM</name>
<dbReference type="EMBL" id="JBFRYA010000025">
    <property type="protein sequence ID" value="MEX1670923.1"/>
    <property type="molecule type" value="Genomic_DNA"/>
</dbReference>
<reference evidence="2 3" key="1">
    <citation type="journal article" date="2011" name="Int. J. Syst. Evol. Microbiol.">
        <title>Zhongshania antarctica gen. nov., sp. nov. and Zhongshania guokunii sp. nov., gammaproteobacteria respectively isolated from coastal attached (fast) ice and surface seawater of the Antarctic.</title>
        <authorList>
            <person name="Li H.J."/>
            <person name="Zhang X.Y."/>
            <person name="Chen C.X."/>
            <person name="Zhang Y.J."/>
            <person name="Gao Z.M."/>
            <person name="Yu Y."/>
            <person name="Chen X.L."/>
            <person name="Chen B."/>
            <person name="Zhang Y.Z."/>
        </authorList>
    </citation>
    <scope>NUCLEOTIDE SEQUENCE [LARGE SCALE GENOMIC DNA]</scope>
    <source>
        <strain evidence="2 3">ZS6-22T</strain>
    </source>
</reference>
<keyword evidence="3" id="KW-1185">Reference proteome</keyword>
<sequence length="447" mass="48034">MIKNKKLTLATVISHPPRSSLIAGLVFAALPLSVVAEQMTAETLEQRVARLEQALAKKEASAKPVLAQGATEYAFGGYIKLDAIASQYSDGERALAGVGDDFLVASVIPVGGESGDTNLDMQAKHSRIWFKTTTATEVGTVGSYIEMDFGVNQIGDERISNSSASRVRHAFLSWQYDANSSLLAGQTWSTFFNVGSLPDTLDFVGPVGTLFERQAQVRWTHTLNSASSLMFALENPSSGLYGESGSAAGASAYDDNALPDMVLRYNGKSGDFSYSLSGLLREVAYKQNFSNSQAQSVVGDDSVYGYGLSFAGVWQLGVDDIRVQLNAGNALGRYVGLQTYRDGVIEDSGEIDLIDSIGGYVAYRHFWAQKWRSSLVLSASSADNPDSVADTTAASYQSAHANLVYAPIAALNFGVEYIHASKTIERPVNGDDSGDLDRLQFSAKYTF</sequence>
<protein>
    <submittedName>
        <fullName evidence="2">DcaP family trimeric outer membrane transporter</fullName>
    </submittedName>
</protein>